<keyword evidence="4" id="KW-0808">Transferase</keyword>
<keyword evidence="6" id="KW-0418">Kinase</keyword>
<dbReference type="PROSITE" id="PS50011">
    <property type="entry name" value="PROTEIN_KINASE_DOM"/>
    <property type="match status" value="1"/>
</dbReference>
<organism evidence="12 13">
    <name type="scientific">Setaria italica</name>
    <name type="common">Foxtail millet</name>
    <name type="synonym">Panicum italicum</name>
    <dbReference type="NCBI Taxonomy" id="4555"/>
    <lineage>
        <taxon>Eukaryota</taxon>
        <taxon>Viridiplantae</taxon>
        <taxon>Streptophyta</taxon>
        <taxon>Embryophyta</taxon>
        <taxon>Tracheophyta</taxon>
        <taxon>Spermatophyta</taxon>
        <taxon>Magnoliopsida</taxon>
        <taxon>Liliopsida</taxon>
        <taxon>Poales</taxon>
        <taxon>Poaceae</taxon>
        <taxon>PACMAD clade</taxon>
        <taxon>Panicoideae</taxon>
        <taxon>Panicodae</taxon>
        <taxon>Paniceae</taxon>
        <taxon>Cenchrinae</taxon>
        <taxon>Setaria</taxon>
    </lineage>
</organism>
<evidence type="ECO:0000256" key="9">
    <source>
        <dbReference type="PROSITE-ProRule" id="PRU10141"/>
    </source>
</evidence>
<protein>
    <recommendedName>
        <fullName evidence="2">[RNA-polymerase]-subunit kinase</fullName>
        <ecNumber evidence="2">2.7.11.23</ecNumber>
    </recommendedName>
</protein>
<dbReference type="Gramene" id="KQL16389">
    <property type="protein sequence ID" value="KQL16389"/>
    <property type="gene ID" value="SETIT_025150mg"/>
</dbReference>
<dbReference type="Gene3D" id="1.10.510.10">
    <property type="entry name" value="Transferase(Phosphotransferase) domain 1"/>
    <property type="match status" value="1"/>
</dbReference>
<dbReference type="GO" id="GO:0005524">
    <property type="term" value="F:ATP binding"/>
    <property type="evidence" value="ECO:0007669"/>
    <property type="project" value="UniProtKB-UniRule"/>
</dbReference>
<dbReference type="InterPro" id="IPR011009">
    <property type="entry name" value="Kinase-like_dom_sf"/>
</dbReference>
<keyword evidence="10" id="KW-0723">Serine/threonine-protein kinase</keyword>
<evidence type="ECO:0000259" key="11">
    <source>
        <dbReference type="PROSITE" id="PS50011"/>
    </source>
</evidence>
<dbReference type="eggNOG" id="KOG0663">
    <property type="taxonomic scope" value="Eukaryota"/>
</dbReference>
<evidence type="ECO:0000256" key="4">
    <source>
        <dbReference type="ARBA" id="ARBA00022679"/>
    </source>
</evidence>
<dbReference type="PROSITE" id="PS00108">
    <property type="entry name" value="PROTEIN_KINASE_ST"/>
    <property type="match status" value="1"/>
</dbReference>
<evidence type="ECO:0000256" key="2">
    <source>
        <dbReference type="ARBA" id="ARBA00012409"/>
    </source>
</evidence>
<dbReference type="HOGENOM" id="CLU_000288_181_1_1"/>
<dbReference type="EMBL" id="AGNK02001952">
    <property type="status" value="NOT_ANNOTATED_CDS"/>
    <property type="molecule type" value="Genomic_DNA"/>
</dbReference>
<accession>K3ZF01</accession>
<dbReference type="Proteomes" id="UP000004995">
    <property type="component" value="Unassembled WGS sequence"/>
</dbReference>
<feature type="binding site" evidence="9">
    <location>
        <position position="112"/>
    </location>
    <ligand>
        <name>ATP</name>
        <dbReference type="ChEBI" id="CHEBI:30616"/>
    </ligand>
</feature>
<evidence type="ECO:0000256" key="5">
    <source>
        <dbReference type="ARBA" id="ARBA00022741"/>
    </source>
</evidence>
<dbReference type="EC" id="2.7.11.23" evidence="2"/>
<evidence type="ECO:0000313" key="12">
    <source>
        <dbReference type="EnsemblPlants" id="KQL16389"/>
    </source>
</evidence>
<reference evidence="13" key="1">
    <citation type="journal article" date="2012" name="Nat. Biotechnol.">
        <title>Reference genome sequence of the model plant Setaria.</title>
        <authorList>
            <person name="Bennetzen J.L."/>
            <person name="Schmutz J."/>
            <person name="Wang H."/>
            <person name="Percifield R."/>
            <person name="Hawkins J."/>
            <person name="Pontaroli A.C."/>
            <person name="Estep M."/>
            <person name="Feng L."/>
            <person name="Vaughn J.N."/>
            <person name="Grimwood J."/>
            <person name="Jenkins J."/>
            <person name="Barry K."/>
            <person name="Lindquist E."/>
            <person name="Hellsten U."/>
            <person name="Deshpande S."/>
            <person name="Wang X."/>
            <person name="Wu X."/>
            <person name="Mitros T."/>
            <person name="Triplett J."/>
            <person name="Yang X."/>
            <person name="Ye C.Y."/>
            <person name="Mauro-Herrera M."/>
            <person name="Wang L."/>
            <person name="Li P."/>
            <person name="Sharma M."/>
            <person name="Sharma R."/>
            <person name="Ronald P.C."/>
            <person name="Panaud O."/>
            <person name="Kellogg E.A."/>
            <person name="Brutnell T.P."/>
            <person name="Doust A.N."/>
            <person name="Tuskan G.A."/>
            <person name="Rokhsar D."/>
            <person name="Devos K.M."/>
        </authorList>
    </citation>
    <scope>NUCLEOTIDE SEQUENCE [LARGE SCALE GENOMIC DNA]</scope>
    <source>
        <strain evidence="13">cv. Yugu1</strain>
    </source>
</reference>
<keyword evidence="7 9" id="KW-0067">ATP-binding</keyword>
<dbReference type="AlphaFoldDB" id="K3ZF01"/>
<evidence type="ECO:0000256" key="1">
    <source>
        <dbReference type="ARBA" id="ARBA00006485"/>
    </source>
</evidence>
<reference evidence="12" key="2">
    <citation type="submission" date="2018-08" db="UniProtKB">
        <authorList>
            <consortium name="EnsemblPlants"/>
        </authorList>
    </citation>
    <scope>IDENTIFICATION</scope>
    <source>
        <strain evidence="12">Yugu1</strain>
    </source>
</reference>
<dbReference type="PANTHER" id="PTHR24056">
    <property type="entry name" value="CELL DIVISION PROTEIN KINASE"/>
    <property type="match status" value="1"/>
</dbReference>
<evidence type="ECO:0000313" key="13">
    <source>
        <dbReference type="Proteomes" id="UP000004995"/>
    </source>
</evidence>
<dbReference type="SUPFAM" id="SSF56112">
    <property type="entry name" value="Protein kinase-like (PK-like)"/>
    <property type="match status" value="1"/>
</dbReference>
<dbReference type="FunCoup" id="K3ZF01">
    <property type="interactions" value="26"/>
</dbReference>
<proteinExistence type="inferred from homology"/>
<dbReference type="InterPro" id="IPR017441">
    <property type="entry name" value="Protein_kinase_ATP_BS"/>
</dbReference>
<evidence type="ECO:0000256" key="7">
    <source>
        <dbReference type="ARBA" id="ARBA00022840"/>
    </source>
</evidence>
<dbReference type="Pfam" id="PF00069">
    <property type="entry name" value="Pkinase"/>
    <property type="match status" value="1"/>
</dbReference>
<keyword evidence="3" id="KW-0597">Phosphoprotein</keyword>
<dbReference type="GO" id="GO:0008353">
    <property type="term" value="F:RNA polymerase II CTD heptapeptide repeat kinase activity"/>
    <property type="evidence" value="ECO:0007669"/>
    <property type="project" value="UniProtKB-EC"/>
</dbReference>
<dbReference type="InterPro" id="IPR008271">
    <property type="entry name" value="Ser/Thr_kinase_AS"/>
</dbReference>
<comment type="catalytic activity">
    <reaction evidence="8">
        <text>[DNA-directed RNA polymerase] + ATP = phospho-[DNA-directed RNA polymerase] + ADP + H(+)</text>
        <dbReference type="Rhea" id="RHEA:10216"/>
        <dbReference type="Rhea" id="RHEA-COMP:11321"/>
        <dbReference type="Rhea" id="RHEA-COMP:11322"/>
        <dbReference type="ChEBI" id="CHEBI:15378"/>
        <dbReference type="ChEBI" id="CHEBI:30616"/>
        <dbReference type="ChEBI" id="CHEBI:43176"/>
        <dbReference type="ChEBI" id="CHEBI:68546"/>
        <dbReference type="ChEBI" id="CHEBI:456216"/>
        <dbReference type="EC" id="2.7.11.23"/>
    </reaction>
</comment>
<name>K3ZF01_SETIT</name>
<dbReference type="GO" id="GO:0005634">
    <property type="term" value="C:nucleus"/>
    <property type="evidence" value="ECO:0000318"/>
    <property type="project" value="GO_Central"/>
</dbReference>
<dbReference type="InParanoid" id="K3ZF01"/>
<dbReference type="SMART" id="SM00220">
    <property type="entry name" value="S_TKc"/>
    <property type="match status" value="1"/>
</dbReference>
<dbReference type="InterPro" id="IPR000719">
    <property type="entry name" value="Prot_kinase_dom"/>
</dbReference>
<dbReference type="PROSITE" id="PS00107">
    <property type="entry name" value="PROTEIN_KINASE_ATP"/>
    <property type="match status" value="1"/>
</dbReference>
<dbReference type="STRING" id="4555.K3ZF01"/>
<dbReference type="OMA" id="PRMESAC"/>
<dbReference type="EnsemblPlants" id="KQL16389">
    <property type="protein sequence ID" value="KQL16389"/>
    <property type="gene ID" value="SETIT_025150mg"/>
</dbReference>
<sequence length="416" mass="44757">MSNDTVVIGANAADMTEVATRLAAVCDMIEEHRKSGTAICVRRATAICAMINDVAAAAAEGRPTTTGSGDGRKRPRMESACSYEEVDELGVGLSGFVVRGRHRATGEDVALKSLHREGCGVGGGIGRLLREACFMAAFRGHPFLVALRGVVRVPGVAADGDDDDDYSLVMDYVGPSLLDVLRARGRPFTEPNVRVAMRQLLAGAEAMHRHRIVHRDIKSENILVAVGGGAVSVRICDFGSAKSTAEQSPPGQIAGTMEYMAPEVLVRNADHGVPADAWSLGCVMAELLTRELPFRGEDMADQLREIFDVLGVPDERAWEAMRPRVLAGEVKQWRAQKRRVGHGNRLRELIPEEVLSDDGFEVLKGLLTCDPEKRMTAAAALRCAWFADMVEDACVCVPAASAVSMIDATGKRGHLL</sequence>
<keyword evidence="13" id="KW-1185">Reference proteome</keyword>
<dbReference type="Gene3D" id="3.30.200.20">
    <property type="entry name" value="Phosphorylase Kinase, domain 1"/>
    <property type="match status" value="1"/>
</dbReference>
<dbReference type="InterPro" id="IPR050108">
    <property type="entry name" value="CDK"/>
</dbReference>
<evidence type="ECO:0000256" key="3">
    <source>
        <dbReference type="ARBA" id="ARBA00022553"/>
    </source>
</evidence>
<dbReference type="GO" id="GO:0004674">
    <property type="term" value="F:protein serine/threonine kinase activity"/>
    <property type="evidence" value="ECO:0000318"/>
    <property type="project" value="GO_Central"/>
</dbReference>
<gene>
    <name evidence="12" type="primary">LOC101753651</name>
</gene>
<keyword evidence="5 9" id="KW-0547">Nucleotide-binding</keyword>
<feature type="domain" description="Protein kinase" evidence="11">
    <location>
        <begin position="83"/>
        <end position="386"/>
    </location>
</feature>
<evidence type="ECO:0000256" key="10">
    <source>
        <dbReference type="RuleBase" id="RU000304"/>
    </source>
</evidence>
<evidence type="ECO:0000256" key="6">
    <source>
        <dbReference type="ARBA" id="ARBA00022777"/>
    </source>
</evidence>
<dbReference type="PANTHER" id="PTHR24056:SF412">
    <property type="entry name" value="PROTEIN KINASE DOMAIN-CONTAINING PROTEIN"/>
    <property type="match status" value="1"/>
</dbReference>
<comment type="similarity">
    <text evidence="1">Belongs to the protein kinase superfamily. CMGC Ser/Thr protein kinase family. CDC2/CDKX subfamily.</text>
</comment>
<evidence type="ECO:0000256" key="8">
    <source>
        <dbReference type="ARBA" id="ARBA00049280"/>
    </source>
</evidence>